<dbReference type="AlphaFoldDB" id="A0AAD8FF58"/>
<dbReference type="Proteomes" id="UP001233172">
    <property type="component" value="Unassembled WGS sequence"/>
</dbReference>
<proteinExistence type="predicted"/>
<dbReference type="EMBL" id="JASAOG010000024">
    <property type="protein sequence ID" value="KAK0062732.1"/>
    <property type="molecule type" value="Genomic_DNA"/>
</dbReference>
<organism evidence="1 2">
    <name type="scientific">Biomphalaria pfeifferi</name>
    <name type="common">Bloodfluke planorb</name>
    <name type="synonym">Freshwater snail</name>
    <dbReference type="NCBI Taxonomy" id="112525"/>
    <lineage>
        <taxon>Eukaryota</taxon>
        <taxon>Metazoa</taxon>
        <taxon>Spiralia</taxon>
        <taxon>Lophotrochozoa</taxon>
        <taxon>Mollusca</taxon>
        <taxon>Gastropoda</taxon>
        <taxon>Heterobranchia</taxon>
        <taxon>Euthyneura</taxon>
        <taxon>Panpulmonata</taxon>
        <taxon>Hygrophila</taxon>
        <taxon>Lymnaeoidea</taxon>
        <taxon>Planorbidae</taxon>
        <taxon>Biomphalaria</taxon>
    </lineage>
</organism>
<accession>A0AAD8FF58</accession>
<comment type="caution">
    <text evidence="1">The sequence shown here is derived from an EMBL/GenBank/DDBJ whole genome shotgun (WGS) entry which is preliminary data.</text>
</comment>
<name>A0AAD8FF58_BIOPF</name>
<keyword evidence="2" id="KW-1185">Reference proteome</keyword>
<evidence type="ECO:0000313" key="1">
    <source>
        <dbReference type="EMBL" id="KAK0062732.1"/>
    </source>
</evidence>
<protein>
    <submittedName>
        <fullName evidence="1">Uncharacterized protein</fullName>
    </submittedName>
</protein>
<evidence type="ECO:0000313" key="2">
    <source>
        <dbReference type="Proteomes" id="UP001233172"/>
    </source>
</evidence>
<gene>
    <name evidence="1" type="ORF">Bpfe_007937</name>
</gene>
<reference evidence="1" key="2">
    <citation type="submission" date="2023-04" db="EMBL/GenBank/DDBJ databases">
        <authorList>
            <person name="Bu L."/>
            <person name="Lu L."/>
            <person name="Laidemitt M.R."/>
            <person name="Zhang S.M."/>
            <person name="Mutuku M."/>
            <person name="Mkoji G."/>
            <person name="Steinauer M."/>
            <person name="Loker E.S."/>
        </authorList>
    </citation>
    <scope>NUCLEOTIDE SEQUENCE</scope>
    <source>
        <strain evidence="1">KasaAsao</strain>
        <tissue evidence="1">Whole Snail</tissue>
    </source>
</reference>
<reference evidence="1" key="1">
    <citation type="journal article" date="2023" name="PLoS Negl. Trop. Dis.">
        <title>A genome sequence for Biomphalaria pfeifferi, the major vector snail for the human-infecting parasite Schistosoma mansoni.</title>
        <authorList>
            <person name="Bu L."/>
            <person name="Lu L."/>
            <person name="Laidemitt M.R."/>
            <person name="Zhang S.M."/>
            <person name="Mutuku M."/>
            <person name="Mkoji G."/>
            <person name="Steinauer M."/>
            <person name="Loker E.S."/>
        </authorList>
    </citation>
    <scope>NUCLEOTIDE SEQUENCE</scope>
    <source>
        <strain evidence="1">KasaAsao</strain>
    </source>
</reference>
<sequence>MFTVKVSQYSGQSRGDTNAPSYNMFTVKVSQYSGQRRGDTNAPSYNMFTVKVSQYSGQSRGDTNAPSYNMFTVKVSQYSTIFELLLDVLCLRRTPAELLGRTVRQDAIKGSNPTPQQRERINNLTTFFVPRCYRDLLQGNRGSL</sequence>